<gene>
    <name evidence="3" type="ORF">ENUP19_0083G0037</name>
</gene>
<dbReference type="PANTHER" id="PTHR22847:SF637">
    <property type="entry name" value="WD REPEAT DOMAIN 5B"/>
    <property type="match status" value="1"/>
</dbReference>
<dbReference type="InterPro" id="IPR001680">
    <property type="entry name" value="WD40_rpt"/>
</dbReference>
<dbReference type="Gene3D" id="2.130.10.10">
    <property type="entry name" value="YVTN repeat-like/Quinoprotein amine dehydrogenase"/>
    <property type="match status" value="2"/>
</dbReference>
<sequence length="442" mass="49783">MFKRSKSKIEPFKSFKIQHEIECMAFSPTTNSIIIGTTTGKLLVFNSIDYSKQKEIQVSGFPTGALAKQKIIGILKSKDKMEEVKEVMEMGNSTEFPMGDALKKYDIGVDEIASSGGIKCVSVVHDLKVAVGFNSTLGLIDLSTCGEVVIIEETTLGHSGMVRHIDVFNNKIISLANDRNICIWASDGKLLKTLPRTDEDEYYNTSLLTTQGDLLVSGSRQSKYMNEKGDITQVFEVSAYTIPNDPTNAKFIKYFHHNRTSPHHNVIVSIQLLENGKIITGSQDGVFAIWEETEYRCLFIKINSSQIEYTKLKQNCPVHCAVYCDKLLIVSMRDYIAAFDTSYREVTPQRKPSEEKSMMPFGRYKRDITDIFSVMKSEKKYWLYLVVSEAGEINVVTFDPNSKPAFTKTQTFTSDGKITSSIRTQKSLLMGFSRGTVMEIMF</sequence>
<dbReference type="PANTHER" id="PTHR22847">
    <property type="entry name" value="WD40 REPEAT PROTEIN"/>
    <property type="match status" value="1"/>
</dbReference>
<evidence type="ECO:0000256" key="1">
    <source>
        <dbReference type="ARBA" id="ARBA00022574"/>
    </source>
</evidence>
<organism evidence="3 4">
    <name type="scientific">Entamoeba nuttalli</name>
    <dbReference type="NCBI Taxonomy" id="412467"/>
    <lineage>
        <taxon>Eukaryota</taxon>
        <taxon>Amoebozoa</taxon>
        <taxon>Evosea</taxon>
        <taxon>Archamoebae</taxon>
        <taxon>Mastigamoebida</taxon>
        <taxon>Entamoebidae</taxon>
        <taxon>Entamoeba</taxon>
    </lineage>
</organism>
<dbReference type="Proteomes" id="UP001628156">
    <property type="component" value="Unassembled WGS sequence"/>
</dbReference>
<keyword evidence="4" id="KW-1185">Reference proteome</keyword>
<dbReference type="InterPro" id="IPR015943">
    <property type="entry name" value="WD40/YVTN_repeat-like_dom_sf"/>
</dbReference>
<proteinExistence type="predicted"/>
<protein>
    <recommendedName>
        <fullName evidence="5">WD domain, G-beta repeat-containing protein</fullName>
    </recommendedName>
</protein>
<dbReference type="InterPro" id="IPR011047">
    <property type="entry name" value="Quinoprotein_ADH-like_sf"/>
</dbReference>
<keyword evidence="1" id="KW-0853">WD repeat</keyword>
<evidence type="ECO:0000256" key="2">
    <source>
        <dbReference type="ARBA" id="ARBA00022737"/>
    </source>
</evidence>
<evidence type="ECO:0008006" key="5">
    <source>
        <dbReference type="Google" id="ProtNLM"/>
    </source>
</evidence>
<name>A0ABQ0DFM7_9EUKA</name>
<dbReference type="SMART" id="SM00320">
    <property type="entry name" value="WD40"/>
    <property type="match status" value="3"/>
</dbReference>
<accession>A0ABQ0DFM7</accession>
<evidence type="ECO:0000313" key="4">
    <source>
        <dbReference type="Proteomes" id="UP001628156"/>
    </source>
</evidence>
<evidence type="ECO:0000313" key="3">
    <source>
        <dbReference type="EMBL" id="GAB1221666.1"/>
    </source>
</evidence>
<dbReference type="SUPFAM" id="SSF50998">
    <property type="entry name" value="Quinoprotein alcohol dehydrogenase-like"/>
    <property type="match status" value="1"/>
</dbReference>
<reference evidence="3 4" key="1">
    <citation type="journal article" date="2019" name="PLoS Negl. Trop. Dis.">
        <title>Whole genome sequencing of Entamoeba nuttalli reveals mammalian host-related molecular signatures and a novel octapeptide-repeat surface protein.</title>
        <authorList>
            <person name="Tanaka M."/>
            <person name="Makiuchi T."/>
            <person name="Komiyama T."/>
            <person name="Shiina T."/>
            <person name="Osaki K."/>
            <person name="Tachibana H."/>
        </authorList>
    </citation>
    <scope>NUCLEOTIDE SEQUENCE [LARGE SCALE GENOMIC DNA]</scope>
    <source>
        <strain evidence="3 4">P19-061405</strain>
    </source>
</reference>
<dbReference type="EMBL" id="BAAFRS010000083">
    <property type="protein sequence ID" value="GAB1221666.1"/>
    <property type="molecule type" value="Genomic_DNA"/>
</dbReference>
<keyword evidence="2" id="KW-0677">Repeat</keyword>
<comment type="caution">
    <text evidence="3">The sequence shown here is derived from an EMBL/GenBank/DDBJ whole genome shotgun (WGS) entry which is preliminary data.</text>
</comment>